<dbReference type="OrthoDB" id="700492at2"/>
<dbReference type="AlphaFoldDB" id="A0A4U0NYH2"/>
<feature type="domain" description="CBM6" evidence="1">
    <location>
        <begin position="126"/>
        <end position="251"/>
    </location>
</feature>
<dbReference type="Proteomes" id="UP000306808">
    <property type="component" value="Unassembled WGS sequence"/>
</dbReference>
<comment type="caution">
    <text evidence="2">The sequence shown here is derived from an EMBL/GenBank/DDBJ whole genome shotgun (WGS) entry which is preliminary data.</text>
</comment>
<accession>A0A4U0NYH2</accession>
<dbReference type="InterPro" id="IPR013783">
    <property type="entry name" value="Ig-like_fold"/>
</dbReference>
<dbReference type="SUPFAM" id="SSF49785">
    <property type="entry name" value="Galactose-binding domain-like"/>
    <property type="match status" value="1"/>
</dbReference>
<dbReference type="InterPro" id="IPR008979">
    <property type="entry name" value="Galactose-bd-like_sf"/>
</dbReference>
<reference evidence="2 3" key="1">
    <citation type="submission" date="2019-04" db="EMBL/GenBank/DDBJ databases">
        <title>Sphingobacterium olei sp. nov., isolated from oil-contaminated soil.</title>
        <authorList>
            <person name="Liu B."/>
        </authorList>
    </citation>
    <scope>NUCLEOTIDE SEQUENCE [LARGE SCALE GENOMIC DNA]</scope>
    <source>
        <strain evidence="2 3">HAL-9</strain>
    </source>
</reference>
<keyword evidence="3" id="KW-1185">Reference proteome</keyword>
<protein>
    <submittedName>
        <fullName evidence="2">Carbohydrate-binding protein</fullName>
    </submittedName>
</protein>
<proteinExistence type="predicted"/>
<dbReference type="EMBL" id="SUME01000005">
    <property type="protein sequence ID" value="TJZ59907.1"/>
    <property type="molecule type" value="Genomic_DNA"/>
</dbReference>
<dbReference type="InterPro" id="IPR005084">
    <property type="entry name" value="CBM6"/>
</dbReference>
<name>A0A4U0NYH2_9SPHI</name>
<gene>
    <name evidence="2" type="ORF">FAZ15_13520</name>
</gene>
<evidence type="ECO:0000313" key="2">
    <source>
        <dbReference type="EMBL" id="TJZ59907.1"/>
    </source>
</evidence>
<evidence type="ECO:0000313" key="3">
    <source>
        <dbReference type="Proteomes" id="UP000306808"/>
    </source>
</evidence>
<evidence type="ECO:0000259" key="1">
    <source>
        <dbReference type="PROSITE" id="PS51175"/>
    </source>
</evidence>
<dbReference type="Gene3D" id="2.60.40.10">
    <property type="entry name" value="Immunoglobulins"/>
    <property type="match status" value="1"/>
</dbReference>
<dbReference type="Gene3D" id="2.60.120.260">
    <property type="entry name" value="Galactose-binding domain-like"/>
    <property type="match status" value="1"/>
</dbReference>
<dbReference type="PROSITE" id="PS51175">
    <property type="entry name" value="CBM6"/>
    <property type="match status" value="1"/>
</dbReference>
<sequence length="253" mass="27954">MNKLLYLCPLFLLWIVVGCEREEDLPVSMNPPTLRLDADTVALSESVYTLTAEGKSAYGGPQLSKVEFYKGEEKIGEKTIAPYNFGYTVTELIPEEELSFHAVLFDRAGNRVQSNTVKAKVRVGAKRIEAENTIIRGVAKKADDPATRETSSGQAKVGAIDNTDSGIDATIQILAAGDYLIRVAAGTGFDGTTHKIYIDDQFAEAKVYSIPNRGWNTWQTFDLVFNLSEGTHKISIRHNTGYGELDYLEYSKL</sequence>
<dbReference type="PROSITE" id="PS51257">
    <property type="entry name" value="PROKAR_LIPOPROTEIN"/>
    <property type="match status" value="1"/>
</dbReference>
<dbReference type="GO" id="GO:0030246">
    <property type="term" value="F:carbohydrate binding"/>
    <property type="evidence" value="ECO:0007669"/>
    <property type="project" value="InterPro"/>
</dbReference>
<organism evidence="2 3">
    <name type="scientific">Sphingobacterium olei</name>
    <dbReference type="NCBI Taxonomy" id="2571155"/>
    <lineage>
        <taxon>Bacteria</taxon>
        <taxon>Pseudomonadati</taxon>
        <taxon>Bacteroidota</taxon>
        <taxon>Sphingobacteriia</taxon>
        <taxon>Sphingobacteriales</taxon>
        <taxon>Sphingobacteriaceae</taxon>
        <taxon>Sphingobacterium</taxon>
    </lineage>
</organism>
<dbReference type="RefSeq" id="WP_136901848.1">
    <property type="nucleotide sequence ID" value="NZ_SUME01000005.1"/>
</dbReference>